<reference evidence="8" key="1">
    <citation type="journal article" date="2019" name="Int. J. Syst. Evol. Microbiol.">
        <title>The Global Catalogue of Microorganisms (GCM) 10K type strain sequencing project: providing services to taxonomists for standard genome sequencing and annotation.</title>
        <authorList>
            <consortium name="The Broad Institute Genomics Platform"/>
            <consortium name="The Broad Institute Genome Sequencing Center for Infectious Disease"/>
            <person name="Wu L."/>
            <person name="Ma J."/>
        </authorList>
    </citation>
    <scope>NUCLEOTIDE SEQUENCE [LARGE SCALE GENOMIC DNA]</scope>
    <source>
        <strain evidence="8">JCM 6307</strain>
    </source>
</reference>
<dbReference type="InterPro" id="IPR000524">
    <property type="entry name" value="Tscrpt_reg_HTH_GntR"/>
</dbReference>
<dbReference type="CDD" id="cd00609">
    <property type="entry name" value="AAT_like"/>
    <property type="match status" value="1"/>
</dbReference>
<dbReference type="SUPFAM" id="SSF46785">
    <property type="entry name" value="Winged helix' DNA-binding domain"/>
    <property type="match status" value="1"/>
</dbReference>
<dbReference type="PANTHER" id="PTHR46577:SF1">
    <property type="entry name" value="HTH-TYPE TRANSCRIPTIONAL REGULATORY PROTEIN GABR"/>
    <property type="match status" value="1"/>
</dbReference>
<keyword evidence="4" id="KW-0238">DNA-binding</keyword>
<sequence>MKNIELGAILCFDTGTQDTQGMRGTHGAPVRTGRRCARGAGRPREERAVKDYRSVADAVAEDIRAGRLGAGDRLPPQRDFARQHGIANSTAIRVYRELARRGLTVGEVGRGTFVRAASGATVPVPALSEPADGRVDLELNHPVAPGQAGLLAAGLGGLLRPDALDSALRPVGPAGTPAARDAAAGLLARGGWRPDPARVLFAGSGRQAIAAVVAALARPGARLGVEELTYPVLKAIAARIGVTLVPLAVDDAGLVPEAVEEAHRADPLHAVYVQPVLHNPLSLTMPGERLDRLADVLLRTGIHAVEDAVWGFLRDGLPPLAERAPERTVLVDSLSKRLAPGLSVGLVVAPESLAGGVAASLRSGGWASARFPLEAMCRWQADGTVQTLVEAKRREAGVRQEIARRRLGDFATRSAPCSYHLWWELPRPWRADTFVAAAARHGIAVTPAAAFSVGRRRVPEAVRLGLASPPAEVLSRALATLADLARSSPEDLAAD</sequence>
<proteinExistence type="inferred from homology"/>
<dbReference type="Pfam" id="PF00155">
    <property type="entry name" value="Aminotran_1_2"/>
    <property type="match status" value="1"/>
</dbReference>
<dbReference type="EMBL" id="BAAATA010000010">
    <property type="protein sequence ID" value="GAA2486450.1"/>
    <property type="molecule type" value="Genomic_DNA"/>
</dbReference>
<dbReference type="SUPFAM" id="SSF53383">
    <property type="entry name" value="PLP-dependent transferases"/>
    <property type="match status" value="1"/>
</dbReference>
<dbReference type="SMART" id="SM00345">
    <property type="entry name" value="HTH_GNTR"/>
    <property type="match status" value="1"/>
</dbReference>
<keyword evidence="7" id="KW-0032">Aminotransferase</keyword>
<protein>
    <submittedName>
        <fullName evidence="7">PLP-dependent aminotransferase family protein</fullName>
    </submittedName>
</protein>
<evidence type="ECO:0000313" key="8">
    <source>
        <dbReference type="Proteomes" id="UP001501358"/>
    </source>
</evidence>
<evidence type="ECO:0000256" key="2">
    <source>
        <dbReference type="ARBA" id="ARBA00022898"/>
    </source>
</evidence>
<dbReference type="InterPro" id="IPR015422">
    <property type="entry name" value="PyrdxlP-dep_Trfase_small"/>
</dbReference>
<keyword evidence="8" id="KW-1185">Reference proteome</keyword>
<dbReference type="InterPro" id="IPR036388">
    <property type="entry name" value="WH-like_DNA-bd_sf"/>
</dbReference>
<evidence type="ECO:0000256" key="4">
    <source>
        <dbReference type="ARBA" id="ARBA00023125"/>
    </source>
</evidence>
<dbReference type="Proteomes" id="UP001501358">
    <property type="component" value="Unassembled WGS sequence"/>
</dbReference>
<dbReference type="InterPro" id="IPR015421">
    <property type="entry name" value="PyrdxlP-dep_Trfase_major"/>
</dbReference>
<evidence type="ECO:0000256" key="1">
    <source>
        <dbReference type="ARBA" id="ARBA00005384"/>
    </source>
</evidence>
<feature type="domain" description="HTH gntR-type" evidence="6">
    <location>
        <begin position="49"/>
        <end position="117"/>
    </location>
</feature>
<dbReference type="InterPro" id="IPR051446">
    <property type="entry name" value="HTH_trans_reg/aminotransferase"/>
</dbReference>
<comment type="caution">
    <text evidence="7">The sequence shown here is derived from an EMBL/GenBank/DDBJ whole genome shotgun (WGS) entry which is preliminary data.</text>
</comment>
<dbReference type="InterPro" id="IPR036390">
    <property type="entry name" value="WH_DNA-bd_sf"/>
</dbReference>
<dbReference type="PROSITE" id="PS50949">
    <property type="entry name" value="HTH_GNTR"/>
    <property type="match status" value="1"/>
</dbReference>
<comment type="similarity">
    <text evidence="1">In the C-terminal section; belongs to the class-I pyridoxal-phosphate-dependent aminotransferase family.</text>
</comment>
<keyword evidence="2" id="KW-0663">Pyridoxal phosphate</keyword>
<evidence type="ECO:0000259" key="6">
    <source>
        <dbReference type="PROSITE" id="PS50949"/>
    </source>
</evidence>
<evidence type="ECO:0000256" key="3">
    <source>
        <dbReference type="ARBA" id="ARBA00023015"/>
    </source>
</evidence>
<keyword evidence="7" id="KW-0808">Transferase</keyword>
<evidence type="ECO:0000313" key="7">
    <source>
        <dbReference type="EMBL" id="GAA2486450.1"/>
    </source>
</evidence>
<dbReference type="InterPro" id="IPR015424">
    <property type="entry name" value="PyrdxlP-dep_Trfase"/>
</dbReference>
<dbReference type="Gene3D" id="1.10.10.10">
    <property type="entry name" value="Winged helix-like DNA-binding domain superfamily/Winged helix DNA-binding domain"/>
    <property type="match status" value="1"/>
</dbReference>
<name>A0ABP5YTK2_9ACTN</name>
<organism evidence="7 8">
    <name type="scientific">Streptomyces thermolineatus</name>
    <dbReference type="NCBI Taxonomy" id="44033"/>
    <lineage>
        <taxon>Bacteria</taxon>
        <taxon>Bacillati</taxon>
        <taxon>Actinomycetota</taxon>
        <taxon>Actinomycetes</taxon>
        <taxon>Kitasatosporales</taxon>
        <taxon>Streptomycetaceae</taxon>
        <taxon>Streptomyces</taxon>
    </lineage>
</organism>
<dbReference type="Pfam" id="PF00392">
    <property type="entry name" value="GntR"/>
    <property type="match status" value="1"/>
</dbReference>
<dbReference type="CDD" id="cd07377">
    <property type="entry name" value="WHTH_GntR"/>
    <property type="match status" value="1"/>
</dbReference>
<keyword evidence="5" id="KW-0804">Transcription</keyword>
<dbReference type="Gene3D" id="3.40.640.10">
    <property type="entry name" value="Type I PLP-dependent aspartate aminotransferase-like (Major domain)"/>
    <property type="match status" value="1"/>
</dbReference>
<keyword evidence="3" id="KW-0805">Transcription regulation</keyword>
<accession>A0ABP5YTK2</accession>
<dbReference type="GO" id="GO:0008483">
    <property type="term" value="F:transaminase activity"/>
    <property type="evidence" value="ECO:0007669"/>
    <property type="project" value="UniProtKB-KW"/>
</dbReference>
<gene>
    <name evidence="7" type="ORF">GCM10010406_23280</name>
</gene>
<dbReference type="Gene3D" id="3.90.1150.10">
    <property type="entry name" value="Aspartate Aminotransferase, domain 1"/>
    <property type="match status" value="1"/>
</dbReference>
<dbReference type="InterPro" id="IPR004839">
    <property type="entry name" value="Aminotransferase_I/II_large"/>
</dbReference>
<dbReference type="PANTHER" id="PTHR46577">
    <property type="entry name" value="HTH-TYPE TRANSCRIPTIONAL REGULATORY PROTEIN GABR"/>
    <property type="match status" value="1"/>
</dbReference>
<evidence type="ECO:0000256" key="5">
    <source>
        <dbReference type="ARBA" id="ARBA00023163"/>
    </source>
</evidence>